<keyword evidence="1" id="KW-0812">Transmembrane</keyword>
<evidence type="ECO:0000256" key="1">
    <source>
        <dbReference type="SAM" id="Phobius"/>
    </source>
</evidence>
<name>A0A0A9FS81_ARUDO</name>
<accession>A0A0A9FS81</accession>
<dbReference type="EMBL" id="GBRH01184720">
    <property type="protein sequence ID" value="JAE13176.1"/>
    <property type="molecule type" value="Transcribed_RNA"/>
</dbReference>
<sequence>MEGHEGQSCVSSDSAGIILLSLILCLVWLRSSAFMCLPLHLLLLSSVWLQVNPLLPHALSSS</sequence>
<keyword evidence="1" id="KW-0472">Membrane</keyword>
<proteinExistence type="predicted"/>
<dbReference type="AlphaFoldDB" id="A0A0A9FS81"/>
<evidence type="ECO:0000313" key="2">
    <source>
        <dbReference type="EMBL" id="JAE13176.1"/>
    </source>
</evidence>
<reference evidence="2" key="1">
    <citation type="submission" date="2014-09" db="EMBL/GenBank/DDBJ databases">
        <authorList>
            <person name="Magalhaes I.L.F."/>
            <person name="Oliveira U."/>
            <person name="Santos F.R."/>
            <person name="Vidigal T.H.D.A."/>
            <person name="Brescovit A.D."/>
            <person name="Santos A.J."/>
        </authorList>
    </citation>
    <scope>NUCLEOTIDE SEQUENCE</scope>
    <source>
        <tissue evidence="2">Shoot tissue taken approximately 20 cm above the soil surface</tissue>
    </source>
</reference>
<keyword evidence="1" id="KW-1133">Transmembrane helix</keyword>
<reference evidence="2" key="2">
    <citation type="journal article" date="2015" name="Data Brief">
        <title>Shoot transcriptome of the giant reed, Arundo donax.</title>
        <authorList>
            <person name="Barrero R.A."/>
            <person name="Guerrero F.D."/>
            <person name="Moolhuijzen P."/>
            <person name="Goolsby J.A."/>
            <person name="Tidwell J."/>
            <person name="Bellgard S.E."/>
            <person name="Bellgard M.I."/>
        </authorList>
    </citation>
    <scope>NUCLEOTIDE SEQUENCE</scope>
    <source>
        <tissue evidence="2">Shoot tissue taken approximately 20 cm above the soil surface</tissue>
    </source>
</reference>
<feature type="transmembrane region" description="Helical" evidence="1">
    <location>
        <begin position="12"/>
        <end position="29"/>
    </location>
</feature>
<organism evidence="2">
    <name type="scientific">Arundo donax</name>
    <name type="common">Giant reed</name>
    <name type="synonym">Donax arundinaceus</name>
    <dbReference type="NCBI Taxonomy" id="35708"/>
    <lineage>
        <taxon>Eukaryota</taxon>
        <taxon>Viridiplantae</taxon>
        <taxon>Streptophyta</taxon>
        <taxon>Embryophyta</taxon>
        <taxon>Tracheophyta</taxon>
        <taxon>Spermatophyta</taxon>
        <taxon>Magnoliopsida</taxon>
        <taxon>Liliopsida</taxon>
        <taxon>Poales</taxon>
        <taxon>Poaceae</taxon>
        <taxon>PACMAD clade</taxon>
        <taxon>Arundinoideae</taxon>
        <taxon>Arundineae</taxon>
        <taxon>Arundo</taxon>
    </lineage>
</organism>
<protein>
    <submittedName>
        <fullName evidence="2">Uncharacterized protein</fullName>
    </submittedName>
</protein>